<feature type="compositionally biased region" description="Basic and acidic residues" evidence="1">
    <location>
        <begin position="2891"/>
        <end position="2901"/>
    </location>
</feature>
<accession>A0A9J6AJ27</accession>
<feature type="region of interest" description="Disordered" evidence="1">
    <location>
        <begin position="1365"/>
        <end position="1395"/>
    </location>
</feature>
<feature type="domain" description="Vacuolar protein sorting-associated protein 13 VPS13 adaptor binding" evidence="2">
    <location>
        <begin position="2175"/>
        <end position="2608"/>
    </location>
</feature>
<organism evidence="3 4">
    <name type="scientific">Solanum commersonii</name>
    <name type="common">Commerson's wild potato</name>
    <name type="synonym">Commerson's nightshade</name>
    <dbReference type="NCBI Taxonomy" id="4109"/>
    <lineage>
        <taxon>Eukaryota</taxon>
        <taxon>Viridiplantae</taxon>
        <taxon>Streptophyta</taxon>
        <taxon>Embryophyta</taxon>
        <taxon>Tracheophyta</taxon>
        <taxon>Spermatophyta</taxon>
        <taxon>Magnoliopsida</taxon>
        <taxon>eudicotyledons</taxon>
        <taxon>Gunneridae</taxon>
        <taxon>Pentapetalae</taxon>
        <taxon>asterids</taxon>
        <taxon>lamiids</taxon>
        <taxon>Solanales</taxon>
        <taxon>Solanaceae</taxon>
        <taxon>Solanoideae</taxon>
        <taxon>Solaneae</taxon>
        <taxon>Solanum</taxon>
    </lineage>
</organism>
<dbReference type="GO" id="GO:0006623">
    <property type="term" value="P:protein targeting to vacuole"/>
    <property type="evidence" value="ECO:0007669"/>
    <property type="project" value="TreeGrafter"/>
</dbReference>
<dbReference type="GO" id="GO:0045053">
    <property type="term" value="P:protein retention in Golgi apparatus"/>
    <property type="evidence" value="ECO:0007669"/>
    <property type="project" value="TreeGrafter"/>
</dbReference>
<feature type="compositionally biased region" description="Basic residues" evidence="1">
    <location>
        <begin position="2902"/>
        <end position="2918"/>
    </location>
</feature>
<keyword evidence="4" id="KW-1185">Reference proteome</keyword>
<dbReference type="PANTHER" id="PTHR16166">
    <property type="entry name" value="VACUOLAR PROTEIN SORTING-ASSOCIATED PROTEIN VPS13"/>
    <property type="match status" value="1"/>
</dbReference>
<evidence type="ECO:0000313" key="3">
    <source>
        <dbReference type="EMBL" id="KAG5624031.1"/>
    </source>
</evidence>
<feature type="region of interest" description="Disordered" evidence="1">
    <location>
        <begin position="2874"/>
        <end position="2962"/>
    </location>
</feature>
<gene>
    <name evidence="3" type="ORF">H5410_009249</name>
</gene>
<dbReference type="EMBL" id="JACXVP010000002">
    <property type="protein sequence ID" value="KAG5624031.1"/>
    <property type="molecule type" value="Genomic_DNA"/>
</dbReference>
<dbReference type="InterPro" id="IPR026847">
    <property type="entry name" value="VPS13"/>
</dbReference>
<dbReference type="OrthoDB" id="428159at2759"/>
<evidence type="ECO:0000313" key="4">
    <source>
        <dbReference type="Proteomes" id="UP000824120"/>
    </source>
</evidence>
<feature type="compositionally biased region" description="Basic and acidic residues" evidence="1">
    <location>
        <begin position="2939"/>
        <end position="2962"/>
    </location>
</feature>
<evidence type="ECO:0000259" key="2">
    <source>
        <dbReference type="Pfam" id="PF25036"/>
    </source>
</evidence>
<reference evidence="3 4" key="1">
    <citation type="submission" date="2020-09" db="EMBL/GenBank/DDBJ databases">
        <title>De no assembly of potato wild relative species, Solanum commersonii.</title>
        <authorList>
            <person name="Cho K."/>
        </authorList>
    </citation>
    <scope>NUCLEOTIDE SEQUENCE [LARGE SCALE GENOMIC DNA]</scope>
    <source>
        <strain evidence="3">LZ3.2</strain>
        <tissue evidence="3">Leaf</tissue>
    </source>
</reference>
<protein>
    <recommendedName>
        <fullName evidence="2">Vacuolar protein sorting-associated protein 13 VPS13 adaptor binding domain-containing protein</fullName>
    </recommendedName>
</protein>
<sequence length="3272" mass="367592">MFLNDLIQRRLVSLLQPWLRDEVELNVQLGFLHSHANLENLTFNTSALNDLLDDPTRLCFKEVTVQRLTLRVSNWSAPAFDFQIHGLNIVLSVGEEEEDGVRRRPKPRDSSIEEREKILAELDPEGSALHNTIRRISEITAGSWTTHLFDWILQQCRLQVHDAHFLVQSPLSSDLSSLSFEMKELGVQCKHIKGCLLTGLVNSIFLPYGENSFDLDVQKVEISLSRGNHISCIFLSTDSIKLLASAKIKHLQFRELNFYAVALNFSLSPADISIILLLFALWSKESNRSRTGKQLWEIAATNTTSLNSSPKFAFHKIASTMCLWLRYVNAYKKMLILVGYPVHDAIKKFTNDAVQNEAYSRTLKQQLEVISQIEKELPVEAIVQARRIIRYRAASSGQQSKGGGHGSKLSMICWKICQSLSLIWMVICSVLHSVKCLLPLKKTLVRNQDICHKLGIINEDHILGVHICLYVGDFSISISPDNEVSPSFSRKLVLDVGHSYPGLLTFCLSVDFFCLRYSKDVSEQYFSFACGSLKVVSSLIEDKANKFNNNFKGRPRKDIRNLQPTLWGEPYHVLHFTESGGANPPHGTGEDFVHTPNSFVERACMNWRTFSSGFVENEIQNMENPFILCEIKGFLTDQSLKNLTAGYTTCCMVMGRLNLVLEYIVIVSVTVICRQVSVISWATSHMGTTVLQGDSRLVEDPPVADWNNKYKSVCAEIKVMVPRLLPEKHMQIAIHITGPQIKLLLRKEDFHGENADLYNKLGNDEVNLSFDADDIELSVSPSLESDLTSSSGDIAVVDAKSLKDLQNIDITKSDGVNSSQVCTSLSAYLKLKGLNVSLDTGDNQSCQIVVLNPLTIRLLSLRKDLHSLGSIDIFFSIVLHAMGCGLTTRVFLDEFAVLLKGSRKPSLEKLALQPEIEVDLSHLAVCVISGLLCTVVQVFSTSSLGLSQSCEDLLRRESSDSESERALKNRITQIASVLTDTTFNVSTTCEISSVKMILYDSRKGYNAQNSMSVANTIADKKSTVQPIHGYGINISVAHSFIRLSFEEEKADILISFSEFESGISQHPDEILDTSDQVEPQLPVWSHNSLYQASLSHCEISLCLRALGNNILQASQRNVVNGSDSRHDASMSLNHSPSLINDVNPSFDWLSIGISLAEVYLVRCAVKSLLLLQGNELNTLEASLSVGGQFQTISCRSQGGSIIVDIAALVKMAECYAFYFNQLGGLWPAVTEHLVVQNDEDTSLRRSSSYQQLEQHKLVNWDQVEAFAVNLSRVSLALVDGDQSGELQKLQLEGNGNLELELPRKFSFRITNLSVLSQLLHISTEQQSQELSTPFYSSLESNDQSSIIVHDDSLVSPDHLSEVNSIMDEASSSSPPELGNQYHADGSRKPWGGTSSQISLTTPQNYVLKDLNAILVVEQPLKSSGSTPLQSNDFWTGSGSIDGCDMTLTLREIQTHAGMLLHQSSCDPLLPTPSQLCSISNEFRGITQLIPKGGPLAGEWLQITVTIFCGLGLWYYWNQIILFAGEALSAVFSVEATKSIEQQTHQKNSGESTGSLDEMVPDGTIVSIKDVDQHMYVAVDRAESGYNLVGEIHYSLVGERALFRVKYHQTRRWNSQVQYLSFISLYAKDESGEPLRLNCHRQSDFVDISSSSDSAWALWRALPYKHDIYDADVDLKTYLPQTKNVFYLVNKKNDCAAAFVNGVLEVVRKPGHPFKFKVFRDPSPYVNNVFLDGCLEKEPGTILLHDSYISEGKDLSQRGSSFGITVAVDKVSLTIVYELSDSKEKVPLLQGSISSTEVVIQISNTKVRAMSRLEVLMYYFDSQKDMWRDLMHPLEIDVFYRYTFLNPGPENIILWVPGHFYARIKELSMTITELSLDIILFIIGKLNLAGPYAVKDSTILANCCKVENQSGLTLVCQFYDNQDVSVAGRHATTIFLRHMALANRPPEASFFSIQLIERGLLSTSLLHLSLLETQSFAWRPRIVSLQESKTYPGPFLVAEVSPGTEDYLSIVVSPLLRIHNDTKFPMELRFQRPQHKEIDYASVRLEAGDTIDDSMTAFSAINLSGGRKKTLNSLSVGNFLLSFRPEVTDVLTNFENPSACWSDDLRGGKPVRLSGIFDKLTYQVRKAFSFQPIKYSLSTAHCAIASEDGRVANIHFLVESIGKDVPIIYPDNFGYARVDKNSPVALQEQKEIFLLPTVRFTNFLDMEIHVKLNDTGLPSTNSVDCICNEATIHSGSAVNLYANPAAIYFTVTLTSFGTRCKPINSSDSARRLQKRKTKVQFLDIELDFDNGKYFALLRLSRGLRGILEASVFTSYTLENNTEFSLFCFPANHKLVSRHARENIASLVSPELGSYLPPRSIKSWLSKCHKVHITLLDERASKAPLNLDVLSGLTGLNLEVEGEYGSKTVMKLGVSLKPSASKVVPLQVVSMYPRYVILNESDEIITVRQCFVEEDGTDTVVTLNSKQRTALTLRSRNEITTMKRNPFLENFLKKHAKSHNDSSFFVQFQPNKANFSWSGPVCIASLGRFFLKFKKSSDSVQQSDLATQHNSDICEFATVHVVEDGPTIVLRFCWPANIDLPYRIENHLENTSITYYQKGLPEPEVLASGSSAGYVWDDLRLDHKLVVQIDAVHLQREINLDKVREWKPFYRIKQQRGLGFHLPLEKKPEDPKKNWFRQLTGMEINQLGYEVYAEGLTRVLRICEFSDRRRGDTSFHSCTKMQLRISCFAIQLLERAKQKNLMPATEFSIACKLSSFSLYPYTLHPKPPTYVGWSRLVVSTSPGTTLQSVHEVLSHRTWDKSNCQCSPDSTCGLHWTPILPMMLLDGHTVRMGSSQLARHIKRNATRKVANTGVHGKISGGLQHQQKLNALLEQCATTTEKQSREEEEEKKKRRIEEKEEEEKNRRRRRRRRQELKKKKEKKNLCTEQQSRRSCPLEGQRVATREEEEKKSAGHTREKRSPEALDVVDKDKSNALIYNPIILARLNRIDFDAVFAEKHKLNHLRVQSLSVEPKWVGAPFASMLRRHQIENIDTNDRVLRVGLVLAASSSSVKHVQHLSIVLQVILELTCDWLIVIFLLYLHILFVPSDTADFSLQPLDFNLDEETLMRIVPFWRTSLRDTNTPSQKYYIDHFEIHPVKVVASFLPGESYVNHSSTQETLRSLLHSVIKIPPVKNMTVELNGILVTHALVTLRELSIKCAQHYSWYAMRAVYIAKGSPLLPPAFASIFDDLASSSLDVFFDPSTGHLNLPGLTIGMPMKTPKSLAYCLVHPCLDFR</sequence>
<name>A0A9J6AJ27_SOLCO</name>
<dbReference type="PANTHER" id="PTHR16166:SF130">
    <property type="entry name" value="PROTEIN SORTING-ASSOCIATED PROTEIN, PUTATIVE (DUF1162)-RELATED"/>
    <property type="match status" value="1"/>
</dbReference>
<evidence type="ECO:0000256" key="1">
    <source>
        <dbReference type="SAM" id="MobiDB-lite"/>
    </source>
</evidence>
<dbReference type="Proteomes" id="UP000824120">
    <property type="component" value="Chromosome 2"/>
</dbReference>
<comment type="caution">
    <text evidence="3">The sequence shown here is derived from an EMBL/GenBank/DDBJ whole genome shotgun (WGS) entry which is preliminary data.</text>
</comment>
<dbReference type="InterPro" id="IPR009543">
    <property type="entry name" value="VPS13_VAB"/>
</dbReference>
<dbReference type="Pfam" id="PF25036">
    <property type="entry name" value="VPS13_VAB"/>
    <property type="match status" value="1"/>
</dbReference>
<proteinExistence type="predicted"/>